<organism evidence="2 3">
    <name type="scientific">Candidatus Coprenecus avistercoris</name>
    <dbReference type="NCBI Taxonomy" id="2840730"/>
    <lineage>
        <taxon>Bacteria</taxon>
        <taxon>Pseudomonadati</taxon>
        <taxon>Bacteroidota</taxon>
        <taxon>Bacteroidia</taxon>
        <taxon>Bacteroidales</taxon>
        <taxon>Rikenellaceae</taxon>
        <taxon>Rikenellaceae incertae sedis</taxon>
        <taxon>Candidatus Coprenecus</taxon>
    </lineage>
</organism>
<evidence type="ECO:0000313" key="2">
    <source>
        <dbReference type="EMBL" id="HIR63033.1"/>
    </source>
</evidence>
<comment type="caution">
    <text evidence="2">The sequence shown here is derived from an EMBL/GenBank/DDBJ whole genome shotgun (WGS) entry which is preliminary data.</text>
</comment>
<feature type="region of interest" description="Disordered" evidence="1">
    <location>
        <begin position="23"/>
        <end position="108"/>
    </location>
</feature>
<evidence type="ECO:0000313" key="3">
    <source>
        <dbReference type="Proteomes" id="UP000886744"/>
    </source>
</evidence>
<dbReference type="EMBL" id="DVHI01000074">
    <property type="protein sequence ID" value="HIR63033.1"/>
    <property type="molecule type" value="Genomic_DNA"/>
</dbReference>
<dbReference type="Proteomes" id="UP000886744">
    <property type="component" value="Unassembled WGS sequence"/>
</dbReference>
<sequence>MDWLSIIVAILLFVLPAIFEGDKKKKKRKEAHLPHPVEDPDLMEMPWSGENMPGEAPQAEEVMPEPVQEMPVRRPVVPEPEPVTVPVSRPEPAPAPVPVPTPAPSRIRKRRFNARDMVIYSEIMRPKYLDD</sequence>
<evidence type="ECO:0000256" key="1">
    <source>
        <dbReference type="SAM" id="MobiDB-lite"/>
    </source>
</evidence>
<proteinExistence type="predicted"/>
<protein>
    <submittedName>
        <fullName evidence="2">Uncharacterized protein</fullName>
    </submittedName>
</protein>
<dbReference type="AlphaFoldDB" id="A0A9D1E1U7"/>
<reference evidence="2" key="1">
    <citation type="submission" date="2020-10" db="EMBL/GenBank/DDBJ databases">
        <authorList>
            <person name="Gilroy R."/>
        </authorList>
    </citation>
    <scope>NUCLEOTIDE SEQUENCE</scope>
    <source>
        <strain evidence="2">ChiHjej13B12-12457</strain>
    </source>
</reference>
<feature type="compositionally biased region" description="Pro residues" evidence="1">
    <location>
        <begin position="77"/>
        <end position="103"/>
    </location>
</feature>
<reference evidence="2" key="2">
    <citation type="journal article" date="2021" name="PeerJ">
        <title>Extensive microbial diversity within the chicken gut microbiome revealed by metagenomics and culture.</title>
        <authorList>
            <person name="Gilroy R."/>
            <person name="Ravi A."/>
            <person name="Getino M."/>
            <person name="Pursley I."/>
            <person name="Horton D.L."/>
            <person name="Alikhan N.F."/>
            <person name="Baker D."/>
            <person name="Gharbi K."/>
            <person name="Hall N."/>
            <person name="Watson M."/>
            <person name="Adriaenssens E.M."/>
            <person name="Foster-Nyarko E."/>
            <person name="Jarju S."/>
            <person name="Secka A."/>
            <person name="Antonio M."/>
            <person name="Oren A."/>
            <person name="Chaudhuri R.R."/>
            <person name="La Ragione R."/>
            <person name="Hildebrand F."/>
            <person name="Pallen M.J."/>
        </authorList>
    </citation>
    <scope>NUCLEOTIDE SEQUENCE</scope>
    <source>
        <strain evidence="2">ChiHjej13B12-12457</strain>
    </source>
</reference>
<name>A0A9D1E1U7_9BACT</name>
<feature type="compositionally biased region" description="Low complexity" evidence="1">
    <location>
        <begin position="55"/>
        <end position="75"/>
    </location>
</feature>
<gene>
    <name evidence="2" type="ORF">IAC94_05880</name>
</gene>
<accession>A0A9D1E1U7</accession>